<dbReference type="EMBL" id="NVWI01000002">
    <property type="protein sequence ID" value="PCJ42623.1"/>
    <property type="molecule type" value="Genomic_DNA"/>
</dbReference>
<feature type="chain" id="PRO_5013241069" description="DUF8021 domain-containing protein" evidence="1">
    <location>
        <begin position="29"/>
        <end position="311"/>
    </location>
</feature>
<reference evidence="4" key="1">
    <citation type="submission" date="2017-08" db="EMBL/GenBank/DDBJ databases">
        <title>A dynamic microbial community with high functional redundancy inhabits the cold, oxic subseafloor aquifer.</title>
        <authorList>
            <person name="Tully B.J."/>
            <person name="Wheat C.G."/>
            <person name="Glazer B.T."/>
            <person name="Huber J.A."/>
        </authorList>
    </citation>
    <scope>NUCLEOTIDE SEQUENCE [LARGE SCALE GENOMIC DNA]</scope>
</reference>
<evidence type="ECO:0000313" key="4">
    <source>
        <dbReference type="Proteomes" id="UP000228987"/>
    </source>
</evidence>
<sequence>MPYRFFKQVVAISAYCLLAISVIVQANAADMNCDRQCNIDVLSNYINAVIDDRPGIAPLATNYRGTENGLTVQVGRGFWNTATGLGSVRYYFGDPVNGSAAFYGTMEEGDATLLVSLRVKVNDGKVSEAEWVLARAGEALVNFDGFTGSQPSVRLLDENEQSSRLSMISAPNAYFDALQAHDPYFVVPSVEGCPRIENGTDVTRMMGAQNDGEEAVEFGFNDCTTGLESIIQIDAVVERDYLMIDQEAGVALGRVVFHRPENGPLRQDGSPWPRLLLTEFFTIVEGKISGIYAVMHYYSAEERPGSGSGWR</sequence>
<dbReference type="AlphaFoldDB" id="A0A2A5CFU9"/>
<dbReference type="Proteomes" id="UP000228987">
    <property type="component" value="Unassembled WGS sequence"/>
</dbReference>
<evidence type="ECO:0000313" key="3">
    <source>
        <dbReference type="EMBL" id="PCJ42623.1"/>
    </source>
</evidence>
<dbReference type="InterPro" id="IPR058334">
    <property type="entry name" value="DUF8021"/>
</dbReference>
<dbReference type="Pfam" id="PF26061">
    <property type="entry name" value="DUF8021"/>
    <property type="match status" value="1"/>
</dbReference>
<accession>A0A2A5CFU9</accession>
<gene>
    <name evidence="3" type="ORF">COA71_03685</name>
</gene>
<keyword evidence="1" id="KW-0732">Signal</keyword>
<protein>
    <recommendedName>
        <fullName evidence="2">DUF8021 domain-containing protein</fullName>
    </recommendedName>
</protein>
<comment type="caution">
    <text evidence="3">The sequence shown here is derived from an EMBL/GenBank/DDBJ whole genome shotgun (WGS) entry which is preliminary data.</text>
</comment>
<evidence type="ECO:0000256" key="1">
    <source>
        <dbReference type="SAM" id="SignalP"/>
    </source>
</evidence>
<feature type="domain" description="DUF8021" evidence="2">
    <location>
        <begin position="161"/>
        <end position="295"/>
    </location>
</feature>
<name>A0A2A5CFU9_9GAMM</name>
<feature type="signal peptide" evidence="1">
    <location>
        <begin position="1"/>
        <end position="28"/>
    </location>
</feature>
<evidence type="ECO:0000259" key="2">
    <source>
        <dbReference type="Pfam" id="PF26061"/>
    </source>
</evidence>
<proteinExistence type="predicted"/>
<organism evidence="3 4">
    <name type="scientific">SAR86 cluster bacterium</name>
    <dbReference type="NCBI Taxonomy" id="2030880"/>
    <lineage>
        <taxon>Bacteria</taxon>
        <taxon>Pseudomonadati</taxon>
        <taxon>Pseudomonadota</taxon>
        <taxon>Gammaproteobacteria</taxon>
        <taxon>SAR86 cluster</taxon>
    </lineage>
</organism>